<dbReference type="Gene3D" id="3.60.15.10">
    <property type="entry name" value="Ribonuclease Z/Hydroxyacylglutathione hydrolase-like"/>
    <property type="match status" value="1"/>
</dbReference>
<dbReference type="SUPFAM" id="SSF56281">
    <property type="entry name" value="Metallo-hydrolase/oxidoreductase"/>
    <property type="match status" value="1"/>
</dbReference>
<reference evidence="2" key="1">
    <citation type="journal article" date="2022" name="Int. J. Syst. Evol. Microbiol.">
        <title>Pseudomonas aegrilactucae sp. nov. and Pseudomonas morbosilactucae sp. nov., pathogens causing bacterial rot of lettuce in Japan.</title>
        <authorList>
            <person name="Sawada H."/>
            <person name="Fujikawa T."/>
            <person name="Satou M."/>
        </authorList>
    </citation>
    <scope>NUCLEOTIDE SEQUENCE</scope>
    <source>
        <strain evidence="2">0166_1</strain>
    </source>
</reference>
<sequence>MARAYLQALSERDLDAAVACWAPGGRDVLHGQAELIAPDGIREYFGGLLASFPDLRFEELSCTAEAERCTIRSRLSGTFAGTRRWNGIAPNGARIDLELVDNFVVGDGLLVANDAYLDGMTVARQLGLLPAARSPAERRMTQAFNTRTKLAARTVGGAEKVAEGVWVVRGGFPMKTMNVYLIEEADGITVFDAGIRAMTNAVAAAGARMGGIKRVVLGHGHADHRGAAPGLGVPVLCHVDNRGDAEGDAGLHYMDLSKLNPLSRVVYPTLLRMWDGGPVTIADTVSEGDEVAGFRVVAIPGHAPGMIALWREADRVALTSDCFYLIDPQTGRPGPARMPHEAFNFDTAQARRSIRKIAALDPAVACPGHLGPLTGDVRAELERAAA</sequence>
<feature type="domain" description="Metallo-beta-lactamase" evidence="1">
    <location>
        <begin position="176"/>
        <end position="369"/>
    </location>
</feature>
<dbReference type="InterPro" id="IPR032710">
    <property type="entry name" value="NTF2-like_dom_sf"/>
</dbReference>
<dbReference type="CDD" id="cd07721">
    <property type="entry name" value="yflN-like_MBL-fold"/>
    <property type="match status" value="1"/>
</dbReference>
<name>A0A9E7BZ22_9ACTN</name>
<dbReference type="SUPFAM" id="SSF54427">
    <property type="entry name" value="NTF2-like"/>
    <property type="match status" value="1"/>
</dbReference>
<proteinExistence type="predicted"/>
<dbReference type="EMBL" id="CP087164">
    <property type="protein sequence ID" value="UGS34109.1"/>
    <property type="molecule type" value="Genomic_DNA"/>
</dbReference>
<keyword evidence="3" id="KW-1185">Reference proteome</keyword>
<gene>
    <name evidence="2" type="ORF">DSM104329_00480</name>
</gene>
<dbReference type="SMART" id="SM00849">
    <property type="entry name" value="Lactamase_B"/>
    <property type="match status" value="1"/>
</dbReference>
<dbReference type="PANTHER" id="PTHR42951:SF17">
    <property type="entry name" value="METALLO-BETA-LACTAMASE DOMAIN-CONTAINING PROTEIN"/>
    <property type="match status" value="1"/>
</dbReference>
<evidence type="ECO:0000259" key="1">
    <source>
        <dbReference type="SMART" id="SM00849"/>
    </source>
</evidence>
<dbReference type="Proteomes" id="UP001162834">
    <property type="component" value="Chromosome"/>
</dbReference>
<evidence type="ECO:0000313" key="2">
    <source>
        <dbReference type="EMBL" id="UGS34109.1"/>
    </source>
</evidence>
<dbReference type="KEGG" id="sbae:DSM104329_00480"/>
<accession>A0A9E7BZ22</accession>
<dbReference type="InterPro" id="IPR050855">
    <property type="entry name" value="NDM-1-like"/>
</dbReference>
<evidence type="ECO:0000313" key="3">
    <source>
        <dbReference type="Proteomes" id="UP001162834"/>
    </source>
</evidence>
<dbReference type="InterPro" id="IPR036866">
    <property type="entry name" value="RibonucZ/Hydroxyglut_hydro"/>
</dbReference>
<dbReference type="PANTHER" id="PTHR42951">
    <property type="entry name" value="METALLO-BETA-LACTAMASE DOMAIN-CONTAINING"/>
    <property type="match status" value="1"/>
</dbReference>
<dbReference type="InterPro" id="IPR001279">
    <property type="entry name" value="Metallo-B-lactamas"/>
</dbReference>
<organism evidence="2 3">
    <name type="scientific">Capillimicrobium parvum</name>
    <dbReference type="NCBI Taxonomy" id="2884022"/>
    <lineage>
        <taxon>Bacteria</taxon>
        <taxon>Bacillati</taxon>
        <taxon>Actinomycetota</taxon>
        <taxon>Thermoleophilia</taxon>
        <taxon>Solirubrobacterales</taxon>
        <taxon>Capillimicrobiaceae</taxon>
        <taxon>Capillimicrobium</taxon>
    </lineage>
</organism>
<dbReference type="RefSeq" id="WP_259313798.1">
    <property type="nucleotide sequence ID" value="NZ_CP087164.1"/>
</dbReference>
<protein>
    <recommendedName>
        <fullName evidence="1">Metallo-beta-lactamase domain-containing protein</fullName>
    </recommendedName>
</protein>
<dbReference type="GO" id="GO:0030638">
    <property type="term" value="P:polyketide metabolic process"/>
    <property type="evidence" value="ECO:0007669"/>
    <property type="project" value="InterPro"/>
</dbReference>
<dbReference type="InterPro" id="IPR009959">
    <property type="entry name" value="Cyclase_SnoaL-like"/>
</dbReference>
<dbReference type="AlphaFoldDB" id="A0A9E7BZ22"/>
<dbReference type="Gene3D" id="3.10.450.50">
    <property type="match status" value="1"/>
</dbReference>
<dbReference type="Pfam" id="PF07366">
    <property type="entry name" value="SnoaL"/>
    <property type="match status" value="1"/>
</dbReference>
<dbReference type="Pfam" id="PF00753">
    <property type="entry name" value="Lactamase_B"/>
    <property type="match status" value="1"/>
</dbReference>